<gene>
    <name evidence="2" type="ORF">BD310DRAFT_969276</name>
</gene>
<dbReference type="Proteomes" id="UP000292082">
    <property type="component" value="Unassembled WGS sequence"/>
</dbReference>
<dbReference type="SUPFAM" id="SSF55729">
    <property type="entry name" value="Acyl-CoA N-acyltransferases (Nat)"/>
    <property type="match status" value="1"/>
</dbReference>
<dbReference type="InterPro" id="IPR052523">
    <property type="entry name" value="Trichothecene_AcTrans"/>
</dbReference>
<dbReference type="CDD" id="cd04301">
    <property type="entry name" value="NAT_SF"/>
    <property type="match status" value="1"/>
</dbReference>
<dbReference type="EMBL" id="ML145169">
    <property type="protein sequence ID" value="TBU55423.1"/>
    <property type="molecule type" value="Genomic_DNA"/>
</dbReference>
<protein>
    <recommendedName>
        <fullName evidence="1">N-acetyltransferase domain-containing protein</fullName>
    </recommendedName>
</protein>
<dbReference type="PANTHER" id="PTHR42791">
    <property type="entry name" value="GNAT FAMILY ACETYLTRANSFERASE"/>
    <property type="match status" value="1"/>
</dbReference>
<feature type="domain" description="N-acetyltransferase" evidence="1">
    <location>
        <begin position="82"/>
        <end position="213"/>
    </location>
</feature>
<organism evidence="2 3">
    <name type="scientific">Dichomitus squalens</name>
    <dbReference type="NCBI Taxonomy" id="114155"/>
    <lineage>
        <taxon>Eukaryota</taxon>
        <taxon>Fungi</taxon>
        <taxon>Dikarya</taxon>
        <taxon>Basidiomycota</taxon>
        <taxon>Agaricomycotina</taxon>
        <taxon>Agaricomycetes</taxon>
        <taxon>Polyporales</taxon>
        <taxon>Polyporaceae</taxon>
        <taxon>Dichomitus</taxon>
    </lineage>
</organism>
<reference evidence="2 3" key="1">
    <citation type="submission" date="2019-01" db="EMBL/GenBank/DDBJ databases">
        <title>Draft genome sequences of three monokaryotic isolates of the white-rot basidiomycete fungus Dichomitus squalens.</title>
        <authorList>
            <consortium name="DOE Joint Genome Institute"/>
            <person name="Lopez S.C."/>
            <person name="Andreopoulos B."/>
            <person name="Pangilinan J."/>
            <person name="Lipzen A."/>
            <person name="Riley R."/>
            <person name="Ahrendt S."/>
            <person name="Ng V."/>
            <person name="Barry K."/>
            <person name="Daum C."/>
            <person name="Grigoriev I.V."/>
            <person name="Hilden K.S."/>
            <person name="Makela M.R."/>
            <person name="de Vries R.P."/>
        </authorList>
    </citation>
    <scope>NUCLEOTIDE SEQUENCE [LARGE SCALE GENOMIC DNA]</scope>
    <source>
        <strain evidence="2 3">CBS 464.89</strain>
    </source>
</reference>
<dbReference type="OMA" id="NEEAHYF"/>
<dbReference type="InterPro" id="IPR000182">
    <property type="entry name" value="GNAT_dom"/>
</dbReference>
<sequence length="222" mass="24370">MGLIVRQVIKPSEDELGTYSKLLAEAFGYGFFGSALNNDKTLQEPMMSAHMNAALLENVGEVDIAELPEVGVVGVAVWFHPGHEYLDSEAQLNAGHNQVMAGLPVELQNWWKEFLETYGKLTDRVLGHGVKLGAYHLQLIGVSPVHQRKGVATELIRYIEAKACKDRVPCVLETVGKTNLSIYEAMGYLIKGTGTIKTPPPHTGKFEMAVLLKHTEEQGSVE</sequence>
<evidence type="ECO:0000313" key="2">
    <source>
        <dbReference type="EMBL" id="TBU55423.1"/>
    </source>
</evidence>
<dbReference type="STRING" id="114155.A0A4Q9PMG1"/>
<dbReference type="PROSITE" id="PS51186">
    <property type="entry name" value="GNAT"/>
    <property type="match status" value="1"/>
</dbReference>
<name>A0A4Q9PMG1_9APHY</name>
<dbReference type="Gene3D" id="3.40.630.30">
    <property type="match status" value="1"/>
</dbReference>
<keyword evidence="3" id="KW-1185">Reference proteome</keyword>
<dbReference type="GO" id="GO:0016747">
    <property type="term" value="F:acyltransferase activity, transferring groups other than amino-acyl groups"/>
    <property type="evidence" value="ECO:0007669"/>
    <property type="project" value="InterPro"/>
</dbReference>
<accession>A0A4Q9PMG1</accession>
<dbReference type="InterPro" id="IPR016181">
    <property type="entry name" value="Acyl_CoA_acyltransferase"/>
</dbReference>
<dbReference type="Pfam" id="PF00583">
    <property type="entry name" value="Acetyltransf_1"/>
    <property type="match status" value="1"/>
</dbReference>
<evidence type="ECO:0000313" key="3">
    <source>
        <dbReference type="Proteomes" id="UP000292082"/>
    </source>
</evidence>
<dbReference type="PANTHER" id="PTHR42791:SF1">
    <property type="entry name" value="N-ACETYLTRANSFERASE DOMAIN-CONTAINING PROTEIN"/>
    <property type="match status" value="1"/>
</dbReference>
<evidence type="ECO:0000259" key="1">
    <source>
        <dbReference type="PROSITE" id="PS51186"/>
    </source>
</evidence>
<dbReference type="AlphaFoldDB" id="A0A4Q9PMG1"/>
<proteinExistence type="predicted"/>